<dbReference type="Pfam" id="PF01757">
    <property type="entry name" value="Acyl_transf_3"/>
    <property type="match status" value="1"/>
</dbReference>
<protein>
    <submittedName>
        <fullName evidence="3">Peptidoglycan/LPS O-acetylase OafA/YrhL</fullName>
    </submittedName>
</protein>
<dbReference type="InterPro" id="IPR050879">
    <property type="entry name" value="Acyltransferase_3"/>
</dbReference>
<feature type="domain" description="Acyltransferase 3" evidence="2">
    <location>
        <begin position="7"/>
        <end position="320"/>
    </location>
</feature>
<feature type="transmembrane region" description="Helical" evidence="1">
    <location>
        <begin position="48"/>
        <end position="66"/>
    </location>
</feature>
<feature type="transmembrane region" description="Helical" evidence="1">
    <location>
        <begin position="87"/>
        <end position="108"/>
    </location>
</feature>
<dbReference type="PANTHER" id="PTHR23028:SF53">
    <property type="entry name" value="ACYL_TRANSF_3 DOMAIN-CONTAINING PROTEIN"/>
    <property type="match status" value="1"/>
</dbReference>
<feature type="transmembrane region" description="Helical" evidence="1">
    <location>
        <begin position="302"/>
        <end position="323"/>
    </location>
</feature>
<keyword evidence="1" id="KW-0472">Membrane</keyword>
<keyword evidence="1" id="KW-1133">Transmembrane helix</keyword>
<feature type="transmembrane region" description="Helical" evidence="1">
    <location>
        <begin position="212"/>
        <end position="230"/>
    </location>
</feature>
<gene>
    <name evidence="3" type="ORF">J2X05_000720</name>
</gene>
<comment type="caution">
    <text evidence="3">The sequence shown here is derived from an EMBL/GenBank/DDBJ whole genome shotgun (WGS) entry which is preliminary data.</text>
</comment>
<dbReference type="Proteomes" id="UP001253595">
    <property type="component" value="Unassembled WGS sequence"/>
</dbReference>
<evidence type="ECO:0000256" key="1">
    <source>
        <dbReference type="SAM" id="Phobius"/>
    </source>
</evidence>
<keyword evidence="4" id="KW-1185">Reference proteome</keyword>
<sequence>MKRLELLDYGRFIAALCVLGYHYLFNGINNGKVSSITHIPAIIDIAKYGYLGVEFFFMISGYVIFFSANRKSAGDFLTSRAVRLFPAFWVAVLFTSAIAFFIGGAMMSVTAPQVVTNLTMFPNVFGYAFVDGVYWTLQYEWKFYFAVFAVLALGLQEQLRFIFMLWPVGMVLAKITGLTALPYMGDYYCYFAAGCLFAMLKEQKSWPTMGSLLLCGYLCISFTLEKALVLETTKNVDYSLTVIATVIVSFFALFTFINSVRGASLKLPGSRLAGGLTYPVYLIHAHFGYMVLNHFATEQNKILVYLLCLASVLATAYLIHIFAEKKPASYWEHLFSRTLGTAGNAVQIRASAAAGSLYRYALAKIR</sequence>
<reference evidence="3 4" key="1">
    <citation type="submission" date="2023-07" db="EMBL/GenBank/DDBJ databases">
        <title>Sorghum-associated microbial communities from plants grown in Nebraska, USA.</title>
        <authorList>
            <person name="Schachtman D."/>
        </authorList>
    </citation>
    <scope>NUCLEOTIDE SEQUENCE [LARGE SCALE GENOMIC DNA]</scope>
    <source>
        <strain evidence="3 4">BE190</strain>
    </source>
</reference>
<feature type="transmembrane region" description="Helical" evidence="1">
    <location>
        <begin position="236"/>
        <end position="257"/>
    </location>
</feature>
<feature type="transmembrane region" description="Helical" evidence="1">
    <location>
        <begin position="12"/>
        <end position="28"/>
    </location>
</feature>
<keyword evidence="1" id="KW-0812">Transmembrane</keyword>
<dbReference type="RefSeq" id="WP_310068704.1">
    <property type="nucleotide sequence ID" value="NZ_JAVDVX010000001.1"/>
</dbReference>
<accession>A0ABU1UUA4</accession>
<dbReference type="EMBL" id="JAVDVX010000001">
    <property type="protein sequence ID" value="MDR7088717.1"/>
    <property type="molecule type" value="Genomic_DNA"/>
</dbReference>
<organism evidence="3 4">
    <name type="scientific">Cellvibrio fibrivorans</name>
    <dbReference type="NCBI Taxonomy" id="126350"/>
    <lineage>
        <taxon>Bacteria</taxon>
        <taxon>Pseudomonadati</taxon>
        <taxon>Pseudomonadota</taxon>
        <taxon>Gammaproteobacteria</taxon>
        <taxon>Cellvibrionales</taxon>
        <taxon>Cellvibrionaceae</taxon>
        <taxon>Cellvibrio</taxon>
    </lineage>
</organism>
<dbReference type="InterPro" id="IPR002656">
    <property type="entry name" value="Acyl_transf_3_dom"/>
</dbReference>
<proteinExistence type="predicted"/>
<dbReference type="PANTHER" id="PTHR23028">
    <property type="entry name" value="ACETYLTRANSFERASE"/>
    <property type="match status" value="1"/>
</dbReference>
<feature type="transmembrane region" description="Helical" evidence="1">
    <location>
        <begin position="278"/>
        <end position="296"/>
    </location>
</feature>
<feature type="transmembrane region" description="Helical" evidence="1">
    <location>
        <begin position="144"/>
        <end position="168"/>
    </location>
</feature>
<evidence type="ECO:0000313" key="3">
    <source>
        <dbReference type="EMBL" id="MDR7088717.1"/>
    </source>
</evidence>
<evidence type="ECO:0000259" key="2">
    <source>
        <dbReference type="Pfam" id="PF01757"/>
    </source>
</evidence>
<name>A0ABU1UUA4_9GAMM</name>
<evidence type="ECO:0000313" key="4">
    <source>
        <dbReference type="Proteomes" id="UP001253595"/>
    </source>
</evidence>